<accession>A0ABW3IAC3</accession>
<sequence>MNYQWSFKKNIMQHMIVTLIGTTAYFSHSIAIAANVPAGTQLADKQEVRLQLTSELASIDPHKTEGAPEHFVESHC</sequence>
<proteinExistence type="predicted"/>
<gene>
    <name evidence="2" type="ORF">ACFQ02_05690</name>
</gene>
<feature type="signal peptide" evidence="1">
    <location>
        <begin position="1"/>
        <end position="33"/>
    </location>
</feature>
<comment type="caution">
    <text evidence="2">The sequence shown here is derived from an EMBL/GenBank/DDBJ whole genome shotgun (WGS) entry which is preliminary data.</text>
</comment>
<feature type="chain" id="PRO_5047265786" evidence="1">
    <location>
        <begin position="34"/>
        <end position="76"/>
    </location>
</feature>
<evidence type="ECO:0000256" key="1">
    <source>
        <dbReference type="SAM" id="SignalP"/>
    </source>
</evidence>
<evidence type="ECO:0000313" key="3">
    <source>
        <dbReference type="Proteomes" id="UP001596996"/>
    </source>
</evidence>
<protein>
    <submittedName>
        <fullName evidence="2">Uncharacterized protein</fullName>
    </submittedName>
</protein>
<dbReference type="Proteomes" id="UP001596996">
    <property type="component" value="Unassembled WGS sequence"/>
</dbReference>
<dbReference type="EMBL" id="JBHTJN010000011">
    <property type="protein sequence ID" value="MFD0966337.1"/>
    <property type="molecule type" value="Genomic_DNA"/>
</dbReference>
<keyword evidence="1" id="KW-0732">Signal</keyword>
<organism evidence="2 3">
    <name type="scientific">Seminibacterium arietis</name>
    <dbReference type="NCBI Taxonomy" id="1173502"/>
    <lineage>
        <taxon>Bacteria</taxon>
        <taxon>Pseudomonadati</taxon>
        <taxon>Pseudomonadota</taxon>
        <taxon>Gammaproteobacteria</taxon>
        <taxon>Pasteurellales</taxon>
        <taxon>Pasteurellaceae</taxon>
        <taxon>Seminibacterium</taxon>
    </lineage>
</organism>
<dbReference type="RefSeq" id="WP_380820408.1">
    <property type="nucleotide sequence ID" value="NZ_JBHTJN010000011.1"/>
</dbReference>
<name>A0ABW3IAC3_9PAST</name>
<dbReference type="Gene3D" id="3.40.190.10">
    <property type="entry name" value="Periplasmic binding protein-like II"/>
    <property type="match status" value="1"/>
</dbReference>
<evidence type="ECO:0000313" key="2">
    <source>
        <dbReference type="EMBL" id="MFD0966337.1"/>
    </source>
</evidence>
<reference evidence="3" key="1">
    <citation type="journal article" date="2019" name="Int. J. Syst. Evol. Microbiol.">
        <title>The Global Catalogue of Microorganisms (GCM) 10K type strain sequencing project: providing services to taxonomists for standard genome sequencing and annotation.</title>
        <authorList>
            <consortium name="The Broad Institute Genomics Platform"/>
            <consortium name="The Broad Institute Genome Sequencing Center for Infectious Disease"/>
            <person name="Wu L."/>
            <person name="Ma J."/>
        </authorList>
    </citation>
    <scope>NUCLEOTIDE SEQUENCE [LARGE SCALE GENOMIC DNA]</scope>
    <source>
        <strain evidence="3">CCUG 61707</strain>
    </source>
</reference>
<keyword evidence="3" id="KW-1185">Reference proteome</keyword>